<reference evidence="1 2" key="1">
    <citation type="submission" date="2017-02" db="EMBL/GenBank/DDBJ databases">
        <authorList>
            <person name="Peterson S.W."/>
        </authorList>
    </citation>
    <scope>NUCLEOTIDE SEQUENCE [LARGE SCALE GENOMIC DNA]</scope>
    <source>
        <strain evidence="1 2">DSM 22335</strain>
    </source>
</reference>
<dbReference type="PROSITE" id="PS51257">
    <property type="entry name" value="PROKAR_LIPOPROTEIN"/>
    <property type="match status" value="1"/>
</dbReference>
<keyword evidence="2" id="KW-1185">Reference proteome</keyword>
<dbReference type="AlphaFoldDB" id="A0A1T4PNH6"/>
<evidence type="ECO:0000313" key="1">
    <source>
        <dbReference type="EMBL" id="SJZ92881.1"/>
    </source>
</evidence>
<name>A0A1T4PNH6_9BACT</name>
<protein>
    <submittedName>
        <fullName evidence="1">YD repeat-containing protein</fullName>
    </submittedName>
</protein>
<organism evidence="1 2">
    <name type="scientific">Sediminibacterium ginsengisoli</name>
    <dbReference type="NCBI Taxonomy" id="413434"/>
    <lineage>
        <taxon>Bacteria</taxon>
        <taxon>Pseudomonadati</taxon>
        <taxon>Bacteroidota</taxon>
        <taxon>Chitinophagia</taxon>
        <taxon>Chitinophagales</taxon>
        <taxon>Chitinophagaceae</taxon>
        <taxon>Sediminibacterium</taxon>
    </lineage>
</organism>
<dbReference type="STRING" id="413434.SAMN04488132_106108"/>
<evidence type="ECO:0000313" key="2">
    <source>
        <dbReference type="Proteomes" id="UP000190888"/>
    </source>
</evidence>
<accession>A0A1T4PNH6</accession>
<dbReference type="Proteomes" id="UP000190888">
    <property type="component" value="Unassembled WGS sequence"/>
</dbReference>
<sequence length="271" mass="30979">MKWHLTVLLLPLFFSCSKEETPVQTQPGSTYVTRILLTAPLIRDDYYFTYNSNNRITGIEQKDYRTIRLSYNTSGLLTKMTSDYHTGKPQGHTDYFYNGDQLVKEIRTHIEEDPFGNSSSYTQTILYEYTNGQLSIIKTLNNSGILKASATIIYNSAGDPQTITSTTGIRYEYSYADKPHQFLPGNERIYNCLEDLLPFTFYLSHSTPADLNYYIPFKKQVTGITQYNSTGLVTMQLRFDYTQDATGKTQQLEVTNLKGGNTSHYAFTYGQ</sequence>
<gene>
    <name evidence="1" type="ORF">SAMN04488132_106108</name>
</gene>
<proteinExistence type="predicted"/>
<dbReference type="EMBL" id="FUWH01000006">
    <property type="protein sequence ID" value="SJZ92881.1"/>
    <property type="molecule type" value="Genomic_DNA"/>
</dbReference>
<dbReference type="RefSeq" id="WP_078831684.1">
    <property type="nucleotide sequence ID" value="NZ_FUWH01000006.1"/>
</dbReference>